<dbReference type="GO" id="GO:0035091">
    <property type="term" value="F:phosphatidylinositol binding"/>
    <property type="evidence" value="ECO:0007669"/>
    <property type="project" value="InterPro"/>
</dbReference>
<dbReference type="InterPro" id="IPR036871">
    <property type="entry name" value="PX_dom_sf"/>
</dbReference>
<evidence type="ECO:0000313" key="14">
    <source>
        <dbReference type="Ensembl" id="ENSOKIP00005039959.1"/>
    </source>
</evidence>
<dbReference type="InterPro" id="IPR001683">
    <property type="entry name" value="PX_dom"/>
</dbReference>
<feature type="binding site" evidence="8">
    <location>
        <position position="268"/>
    </location>
    <ligand>
        <name>a 1,2-diacyl-sn-glycero-3-phospho-(1D-myo-inositol-4,5-bisphosphate)</name>
        <dbReference type="ChEBI" id="CHEBI:58456"/>
    </ligand>
</feature>
<keyword evidence="3 9" id="KW-0728">SH3 domain</keyword>
<feature type="domain" description="PX" evidence="13">
    <location>
        <begin position="232"/>
        <end position="342"/>
    </location>
</feature>
<dbReference type="InterPro" id="IPR014536">
    <property type="entry name" value="Snx9_fam"/>
</dbReference>
<name>A0A8C7G9E8_ONCKI</name>
<dbReference type="GO" id="GO:0030659">
    <property type="term" value="C:cytoplasmic vesicle membrane"/>
    <property type="evidence" value="ECO:0007669"/>
    <property type="project" value="UniProtKB-SubCell"/>
</dbReference>
<feature type="region of interest" description="Disordered" evidence="10">
    <location>
        <begin position="112"/>
        <end position="180"/>
    </location>
</feature>
<dbReference type="PANTHER" id="PTHR45827">
    <property type="entry name" value="SORTING NEXIN"/>
    <property type="match status" value="1"/>
</dbReference>
<proteinExistence type="inferred from homology"/>
<dbReference type="Pfam" id="PF00018">
    <property type="entry name" value="SH3_1"/>
    <property type="match status" value="1"/>
</dbReference>
<dbReference type="Ensembl" id="ENSOKIT00005042172.1">
    <property type="protein sequence ID" value="ENSOKIP00005039959.1"/>
    <property type="gene ID" value="ENSOKIG00005016430.1"/>
</dbReference>
<evidence type="ECO:0000256" key="8">
    <source>
        <dbReference type="PIRSR" id="PIRSR027744-1"/>
    </source>
</evidence>
<feature type="binding site" evidence="8">
    <location>
        <position position="309"/>
    </location>
    <ligand>
        <name>a 1,2-diacyl-sn-glycero-3-phospho-(1D-myo-inositol-4,5-bisphosphate)</name>
        <dbReference type="ChEBI" id="CHEBI:58456"/>
    </ligand>
</feature>
<reference evidence="14" key="1">
    <citation type="submission" date="2025-08" db="UniProtKB">
        <authorList>
            <consortium name="Ensembl"/>
        </authorList>
    </citation>
    <scope>IDENTIFICATION</scope>
</reference>
<dbReference type="GO" id="GO:0006897">
    <property type="term" value="P:endocytosis"/>
    <property type="evidence" value="ECO:0007669"/>
    <property type="project" value="InterPro"/>
</dbReference>
<keyword evidence="4" id="KW-0813">Transport</keyword>
<dbReference type="SMART" id="SM00326">
    <property type="entry name" value="SH3"/>
    <property type="match status" value="1"/>
</dbReference>
<dbReference type="InterPro" id="IPR037426">
    <property type="entry name" value="SNX9_PX"/>
</dbReference>
<dbReference type="GO" id="GO:0016197">
    <property type="term" value="P:endosomal transport"/>
    <property type="evidence" value="ECO:0007669"/>
    <property type="project" value="TreeGrafter"/>
</dbReference>
<dbReference type="GeneTree" id="ENSGT00940000156557"/>
<dbReference type="CDD" id="cd11898">
    <property type="entry name" value="SH3_SNX9"/>
    <property type="match status" value="1"/>
</dbReference>
<dbReference type="PIRSF" id="PIRSF027744">
    <property type="entry name" value="Snx9"/>
    <property type="match status" value="1"/>
</dbReference>
<keyword evidence="5 7" id="KW-0472">Membrane</keyword>
<evidence type="ECO:0000256" key="9">
    <source>
        <dbReference type="PROSITE-ProRule" id="PRU00192"/>
    </source>
</evidence>
<evidence type="ECO:0000256" key="5">
    <source>
        <dbReference type="ARBA" id="ARBA00023136"/>
    </source>
</evidence>
<evidence type="ECO:0000256" key="7">
    <source>
        <dbReference type="PIRNR" id="PIRNR027744"/>
    </source>
</evidence>
<evidence type="ECO:0000256" key="6">
    <source>
        <dbReference type="ARBA" id="ARBA00023329"/>
    </source>
</evidence>
<dbReference type="CDD" id="cd07285">
    <property type="entry name" value="PX_SNX9"/>
    <property type="match status" value="1"/>
</dbReference>
<dbReference type="GO" id="GO:0036089">
    <property type="term" value="P:cleavage furrow formation"/>
    <property type="evidence" value="ECO:0007669"/>
    <property type="project" value="TreeGrafter"/>
</dbReference>
<dbReference type="PROSITE" id="PS50195">
    <property type="entry name" value="PX"/>
    <property type="match status" value="1"/>
</dbReference>
<comment type="subcellular location">
    <subcellularLocation>
        <location evidence="1">Cytoplasmic vesicle membrane</location>
        <topology evidence="1">Peripheral membrane protein</topology>
        <orientation evidence="1">Cytoplasmic side</orientation>
    </subcellularLocation>
</comment>
<dbReference type="Proteomes" id="UP000694557">
    <property type="component" value="Unassembled WGS sequence"/>
</dbReference>
<feature type="compositionally biased region" description="Gly residues" evidence="10">
    <location>
        <begin position="168"/>
        <end position="179"/>
    </location>
</feature>
<dbReference type="Pfam" id="PF10456">
    <property type="entry name" value="BAR_3_WASP_bdg"/>
    <property type="match status" value="2"/>
</dbReference>
<dbReference type="Gene3D" id="3.30.1520.10">
    <property type="entry name" value="Phox-like domain"/>
    <property type="match status" value="1"/>
</dbReference>
<dbReference type="Gene3D" id="1.20.1270.60">
    <property type="entry name" value="Arfaptin homology (AH) domain/BAR domain"/>
    <property type="match status" value="1"/>
</dbReference>
<keyword evidence="6 7" id="KW-0968">Cytoplasmic vesicle</keyword>
<dbReference type="PANTHER" id="PTHR45827:SF2">
    <property type="entry name" value="SORTING NEXIN-9"/>
    <property type="match status" value="1"/>
</dbReference>
<organism evidence="14 15">
    <name type="scientific">Oncorhynchus kisutch</name>
    <name type="common">Coho salmon</name>
    <name type="synonym">Salmo kisutch</name>
    <dbReference type="NCBI Taxonomy" id="8019"/>
    <lineage>
        <taxon>Eukaryota</taxon>
        <taxon>Metazoa</taxon>
        <taxon>Chordata</taxon>
        <taxon>Craniata</taxon>
        <taxon>Vertebrata</taxon>
        <taxon>Euteleostomi</taxon>
        <taxon>Actinopterygii</taxon>
        <taxon>Neopterygii</taxon>
        <taxon>Teleostei</taxon>
        <taxon>Protacanthopterygii</taxon>
        <taxon>Salmoniformes</taxon>
        <taxon>Salmonidae</taxon>
        <taxon>Salmoninae</taxon>
        <taxon>Oncorhynchus</taxon>
    </lineage>
</organism>
<dbReference type="InterPro" id="IPR027267">
    <property type="entry name" value="AH/BAR_dom_sf"/>
</dbReference>
<evidence type="ECO:0000313" key="15">
    <source>
        <dbReference type="Proteomes" id="UP000694557"/>
    </source>
</evidence>
<dbReference type="Gene3D" id="2.30.30.40">
    <property type="entry name" value="SH3 Domains"/>
    <property type="match status" value="1"/>
</dbReference>
<feature type="binding site" evidence="8">
    <location>
        <position position="270"/>
    </location>
    <ligand>
        <name>a 1,2-diacyl-sn-glycero-3-phospho-(1D-myo-inositol-4,5-bisphosphate)</name>
        <dbReference type="ChEBI" id="CHEBI:58456"/>
    </ligand>
</feature>
<dbReference type="InterPro" id="IPR036028">
    <property type="entry name" value="SH3-like_dom_sf"/>
</dbReference>
<dbReference type="SUPFAM" id="SSF50044">
    <property type="entry name" value="SH3-domain"/>
    <property type="match status" value="1"/>
</dbReference>
<dbReference type="GO" id="GO:0005886">
    <property type="term" value="C:plasma membrane"/>
    <property type="evidence" value="ECO:0007669"/>
    <property type="project" value="TreeGrafter"/>
</dbReference>
<keyword evidence="4" id="KW-0653">Protein transport</keyword>
<feature type="transmembrane region" description="Helical" evidence="11">
    <location>
        <begin position="72"/>
        <end position="93"/>
    </location>
</feature>
<dbReference type="Pfam" id="PF00787">
    <property type="entry name" value="PX"/>
    <property type="match status" value="1"/>
</dbReference>
<evidence type="ECO:0000256" key="11">
    <source>
        <dbReference type="SAM" id="Phobius"/>
    </source>
</evidence>
<sequence>MASAQVLYDFTAEPGNNELTVREGETVTITNQGVGGGWIEAQNSRGEVGLVPEDYIEVREWLGVLSMELASFTLYINVLFLLIYCFTVFQIFYASNGKDPWSVWNQDTTGGSSNNWAAQPEGTITGKSAAPDPWGTTAQSHPQAYQGPAEDDEWDDEWDDVKSNSESGDGGAIQRGGATGSSMKISLNKFPGFSKSGPELFLLCKQPPKGKEKITIYMGEVGPVWSYPEAQLDCVVADPKKGTKMYGLKSYIEYHVIPNTTNRPVNHRYKHFDWLYERLLDKFGSAIPIPSLPDKQVTGRFEEEFIKMRMERLQGWMTRMCRHPVVSNSDVFQLFLTYKDEKDWKTGKRKAEKDEDVGVMIFSSIEPEAPDLDPIEVIYSQWARTLPKEYQRIGKAFQNLSSVFTSSGYQGEATLTDAMTSAGKTYEEIAQMVAEQPRKDLHFLMENNNEYKGLLGCFPDTIGVHKAAIEKVKEGDRLVAASKITPQDKVTMAKRVSTMSYALQAEMNHFHSNRIYDYNRVMQLYLEEQVKFYETIAEKLKQAHSQFTTM</sequence>
<reference evidence="14" key="2">
    <citation type="submission" date="2025-09" db="UniProtKB">
        <authorList>
            <consortium name="Ensembl"/>
        </authorList>
    </citation>
    <scope>IDENTIFICATION</scope>
</reference>
<evidence type="ECO:0000259" key="12">
    <source>
        <dbReference type="PROSITE" id="PS50002"/>
    </source>
</evidence>
<dbReference type="InterPro" id="IPR035558">
    <property type="entry name" value="SNX9_SH3"/>
</dbReference>
<feature type="domain" description="SH3" evidence="12">
    <location>
        <begin position="1"/>
        <end position="61"/>
    </location>
</feature>
<evidence type="ECO:0000256" key="10">
    <source>
        <dbReference type="SAM" id="MobiDB-lite"/>
    </source>
</evidence>
<accession>A0A8C7G9E8</accession>
<evidence type="ECO:0000259" key="13">
    <source>
        <dbReference type="PROSITE" id="PS50195"/>
    </source>
</evidence>
<dbReference type="InterPro" id="IPR001452">
    <property type="entry name" value="SH3_domain"/>
</dbReference>
<keyword evidence="11" id="KW-0812">Transmembrane</keyword>
<gene>
    <name evidence="14" type="primary">SNX9</name>
    <name evidence="14" type="synonym">snx9b</name>
</gene>
<evidence type="ECO:0000256" key="1">
    <source>
        <dbReference type="ARBA" id="ARBA00004180"/>
    </source>
</evidence>
<dbReference type="SUPFAM" id="SSF64268">
    <property type="entry name" value="PX domain"/>
    <property type="match status" value="1"/>
</dbReference>
<keyword evidence="11" id="KW-1133">Transmembrane helix</keyword>
<evidence type="ECO:0000256" key="2">
    <source>
        <dbReference type="ARBA" id="ARBA00010883"/>
    </source>
</evidence>
<comment type="similarity">
    <text evidence="2 7">Belongs to the sorting nexin family.</text>
</comment>
<dbReference type="AlphaFoldDB" id="A0A8C7G9E8"/>
<dbReference type="SMART" id="SM00312">
    <property type="entry name" value="PX"/>
    <property type="match status" value="1"/>
</dbReference>
<keyword evidence="15" id="KW-1185">Reference proteome</keyword>
<dbReference type="FunFam" id="3.30.1520.10:FF:000004">
    <property type="entry name" value="Sorting nexin"/>
    <property type="match status" value="1"/>
</dbReference>
<dbReference type="PROSITE" id="PS50002">
    <property type="entry name" value="SH3"/>
    <property type="match status" value="1"/>
</dbReference>
<dbReference type="GO" id="GO:0006886">
    <property type="term" value="P:intracellular protein transport"/>
    <property type="evidence" value="ECO:0007669"/>
    <property type="project" value="InterPro"/>
</dbReference>
<evidence type="ECO:0000256" key="4">
    <source>
        <dbReference type="ARBA" id="ARBA00022927"/>
    </source>
</evidence>
<dbReference type="InterPro" id="IPR019497">
    <property type="entry name" value="Sorting_nexin_WASP-bd-dom"/>
</dbReference>
<feature type="compositionally biased region" description="Acidic residues" evidence="10">
    <location>
        <begin position="149"/>
        <end position="159"/>
    </location>
</feature>
<evidence type="ECO:0000256" key="3">
    <source>
        <dbReference type="ARBA" id="ARBA00022443"/>
    </source>
</evidence>
<protein>
    <recommendedName>
        <fullName evidence="7">Sorting nexin</fullName>
    </recommendedName>
</protein>
<dbReference type="GO" id="GO:0000281">
    <property type="term" value="P:mitotic cytokinesis"/>
    <property type="evidence" value="ECO:0007669"/>
    <property type="project" value="InterPro"/>
</dbReference>
<dbReference type="GO" id="GO:0097320">
    <property type="term" value="P:plasma membrane tubulation"/>
    <property type="evidence" value="ECO:0007669"/>
    <property type="project" value="TreeGrafter"/>
</dbReference>